<dbReference type="EMBL" id="KZ824279">
    <property type="protein sequence ID" value="RAL13460.1"/>
    <property type="molecule type" value="Genomic_DNA"/>
</dbReference>
<gene>
    <name evidence="1" type="ORF">BO97DRAFT_413438</name>
</gene>
<name>A0A395I076_ASPHC</name>
<organism evidence="1 2">
    <name type="scientific">Aspergillus homomorphus (strain CBS 101889)</name>
    <dbReference type="NCBI Taxonomy" id="1450537"/>
    <lineage>
        <taxon>Eukaryota</taxon>
        <taxon>Fungi</taxon>
        <taxon>Dikarya</taxon>
        <taxon>Ascomycota</taxon>
        <taxon>Pezizomycotina</taxon>
        <taxon>Eurotiomycetes</taxon>
        <taxon>Eurotiomycetidae</taxon>
        <taxon>Eurotiales</taxon>
        <taxon>Aspergillaceae</taxon>
        <taxon>Aspergillus</taxon>
        <taxon>Aspergillus subgen. Circumdati</taxon>
    </lineage>
</organism>
<dbReference type="AlphaFoldDB" id="A0A395I076"/>
<dbReference type="Proteomes" id="UP000248961">
    <property type="component" value="Unassembled WGS sequence"/>
</dbReference>
<reference evidence="1 2" key="1">
    <citation type="submission" date="2018-02" db="EMBL/GenBank/DDBJ databases">
        <title>The genomes of Aspergillus section Nigri reveals drivers in fungal speciation.</title>
        <authorList>
            <consortium name="DOE Joint Genome Institute"/>
            <person name="Vesth T.C."/>
            <person name="Nybo J."/>
            <person name="Theobald S."/>
            <person name="Brandl J."/>
            <person name="Frisvad J.C."/>
            <person name="Nielsen K.F."/>
            <person name="Lyhne E.K."/>
            <person name="Kogle M.E."/>
            <person name="Kuo A."/>
            <person name="Riley R."/>
            <person name="Clum A."/>
            <person name="Nolan M."/>
            <person name="Lipzen A."/>
            <person name="Salamov A."/>
            <person name="Henrissat B."/>
            <person name="Wiebenga A."/>
            <person name="De vries R.P."/>
            <person name="Grigoriev I.V."/>
            <person name="Mortensen U.H."/>
            <person name="Andersen M.R."/>
            <person name="Baker S.E."/>
        </authorList>
    </citation>
    <scope>NUCLEOTIDE SEQUENCE [LARGE SCALE GENOMIC DNA]</scope>
    <source>
        <strain evidence="1 2">CBS 101889</strain>
    </source>
</reference>
<proteinExistence type="predicted"/>
<protein>
    <submittedName>
        <fullName evidence="1">Uncharacterized protein</fullName>
    </submittedName>
</protein>
<dbReference type="RefSeq" id="XP_025552614.1">
    <property type="nucleotide sequence ID" value="XM_025696290.1"/>
</dbReference>
<dbReference type="VEuPathDB" id="FungiDB:BO97DRAFT_413438"/>
<accession>A0A395I076</accession>
<evidence type="ECO:0000313" key="1">
    <source>
        <dbReference type="EMBL" id="RAL13460.1"/>
    </source>
</evidence>
<sequence>MTDPAHFVLLEPREAREQAFQLTEARARFTAYEGLAPRAGFILVLPPGDDPLEAVSPWWDIVQPLMEGGFADFAPVTSIDEFSQCVHRPNLNAVIVTHVGLLHWHHTSLIQHIRAHHQQATSAWQLIFAPETRTMPEEHLVQQFLQSQLHVPWAVVGPAEGLAEFSLTPAAQEQCRPWLRLPNRCYRFSPIGLFGVEPDQKFLELLPDLKVKRSLQGPPYGFEIVGVEEPRAPIGGVMLLRGDFIPVATVPEARFGFIGYSTLNRTVVAVALLLGGVEVEFGSFCRVVIDADDIESIGV</sequence>
<evidence type="ECO:0000313" key="2">
    <source>
        <dbReference type="Proteomes" id="UP000248961"/>
    </source>
</evidence>
<dbReference type="GeneID" id="37200579"/>
<keyword evidence="2" id="KW-1185">Reference proteome</keyword>